<evidence type="ECO:0000313" key="2">
    <source>
        <dbReference type="Proteomes" id="UP000028630"/>
    </source>
</evidence>
<sequence>MLIHNPSERKKIADARMLTLLNFLKDETWSDFSTLRRKLGFSDSAHSPLYKLLNKAIQDGLIIKHVIPETTRKTALWGITMQGLSRVVTQDDPVFPAYFEPSKLSYQTLHHHLFNQRIRLALEDKGGNNWCNGDRKAFAVRFPGVRHRPDGVITLSNGAIVAVEAERTLKTRARYINIISSHLSAIDAGYWHYAVYATPNETTRESLKRLFDGIRTVERKNIPVPFSGRNRERFLLRTVDELERSTPENS</sequence>
<dbReference type="EMBL" id="JMTB01000070">
    <property type="protein sequence ID" value="KFC07073.1"/>
    <property type="molecule type" value="Genomic_DNA"/>
</dbReference>
<dbReference type="RefSeq" id="WP_038156434.1">
    <property type="nucleotide sequence ID" value="NZ_JMTB01000070.1"/>
</dbReference>
<organism evidence="1 2">
    <name type="scientific">Trabulsiella guamensis ATCC 49490</name>
    <dbReference type="NCBI Taxonomy" id="1005994"/>
    <lineage>
        <taxon>Bacteria</taxon>
        <taxon>Pseudomonadati</taxon>
        <taxon>Pseudomonadota</taxon>
        <taxon>Gammaproteobacteria</taxon>
        <taxon>Enterobacterales</taxon>
        <taxon>Enterobacteriaceae</taxon>
        <taxon>Trabulsiella</taxon>
    </lineage>
</organism>
<protein>
    <submittedName>
        <fullName evidence="1">MobC-like protein</fullName>
    </submittedName>
</protein>
<gene>
    <name evidence="1" type="primary">mobC</name>
    <name evidence="1" type="ORF">GTGU_02112</name>
</gene>
<dbReference type="eggNOG" id="COG1846">
    <property type="taxonomic scope" value="Bacteria"/>
</dbReference>
<accession>A0A085AA28</accession>
<dbReference type="AlphaFoldDB" id="A0A085AA28"/>
<keyword evidence="2" id="KW-1185">Reference proteome</keyword>
<comment type="caution">
    <text evidence="1">The sequence shown here is derived from an EMBL/GenBank/DDBJ whole genome shotgun (WGS) entry which is preliminary data.</text>
</comment>
<dbReference type="OrthoDB" id="9152473at2"/>
<name>A0A085AA28_9ENTR</name>
<dbReference type="Proteomes" id="UP000028630">
    <property type="component" value="Unassembled WGS sequence"/>
</dbReference>
<evidence type="ECO:0000313" key="1">
    <source>
        <dbReference type="EMBL" id="KFC07073.1"/>
    </source>
</evidence>
<reference evidence="2" key="1">
    <citation type="submission" date="2014-05" db="EMBL/GenBank/DDBJ databases">
        <title>ATOL: Assembling a taxonomically balanced genome-scale reconstruction of the evolutionary history of the Enterobacteriaceae.</title>
        <authorList>
            <person name="Plunkett G. III"/>
            <person name="Neeno-Eckwall E.C."/>
            <person name="Glasner J.D."/>
            <person name="Perna N.T."/>
        </authorList>
    </citation>
    <scope>NUCLEOTIDE SEQUENCE [LARGE SCALE GENOMIC DNA]</scope>
    <source>
        <strain evidence="2">ATCC 49490</strain>
    </source>
</reference>
<proteinExistence type="predicted"/>
<dbReference type="NCBIfam" id="NF041423">
    <property type="entry name" value="MobC_subf"/>
    <property type="match status" value="1"/>
</dbReference>